<dbReference type="GO" id="GO:0003677">
    <property type="term" value="F:DNA binding"/>
    <property type="evidence" value="ECO:0007669"/>
    <property type="project" value="UniProtKB-UniRule"/>
</dbReference>
<dbReference type="Gene3D" id="1.10.443.10">
    <property type="entry name" value="Intergrase catalytic core"/>
    <property type="match status" value="1"/>
</dbReference>
<dbReference type="EMBL" id="CP002408">
    <property type="protein sequence ID" value="AFU59723.1"/>
    <property type="molecule type" value="Genomic_DNA"/>
</dbReference>
<evidence type="ECO:0000259" key="4">
    <source>
        <dbReference type="PROSITE" id="PS51900"/>
    </source>
</evidence>
<dbReference type="HOGENOM" id="CLU_549387_0_0_2"/>
<dbReference type="Proteomes" id="UP000008037">
    <property type="component" value="Chromosome"/>
</dbReference>
<dbReference type="STRING" id="1237085.Ngar_c28020"/>
<keyword evidence="2" id="KW-0238">DNA-binding</keyword>
<dbReference type="InterPro" id="IPR044068">
    <property type="entry name" value="CB"/>
</dbReference>
<evidence type="ECO:0000313" key="5">
    <source>
        <dbReference type="EMBL" id="AFU59723.1"/>
    </source>
</evidence>
<dbReference type="PROSITE" id="PS51900">
    <property type="entry name" value="CB"/>
    <property type="match status" value="1"/>
</dbReference>
<protein>
    <recommendedName>
        <fullName evidence="4">Core-binding (CB) domain-containing protein</fullName>
    </recommendedName>
</protein>
<name>K0IKF3_NITGG</name>
<dbReference type="InParanoid" id="K0IKF3"/>
<evidence type="ECO:0000256" key="3">
    <source>
        <dbReference type="SAM" id="Coils"/>
    </source>
</evidence>
<dbReference type="GO" id="GO:0006310">
    <property type="term" value="P:DNA recombination"/>
    <property type="evidence" value="ECO:0007669"/>
    <property type="project" value="UniProtKB-KW"/>
</dbReference>
<keyword evidence="1" id="KW-0233">DNA recombination</keyword>
<dbReference type="RefSeq" id="WP_015020257.1">
    <property type="nucleotide sequence ID" value="NC_018719.1"/>
</dbReference>
<keyword evidence="3" id="KW-0175">Coiled coil</keyword>
<gene>
    <name evidence="5" type="ordered locus">Ngar_c28020</name>
</gene>
<evidence type="ECO:0000256" key="1">
    <source>
        <dbReference type="ARBA" id="ARBA00023172"/>
    </source>
</evidence>
<dbReference type="AlphaFoldDB" id="K0IKF3"/>
<dbReference type="SUPFAM" id="SSF56349">
    <property type="entry name" value="DNA breaking-rejoining enzymes"/>
    <property type="match status" value="1"/>
</dbReference>
<evidence type="ECO:0000256" key="2">
    <source>
        <dbReference type="PROSITE-ProRule" id="PRU01248"/>
    </source>
</evidence>
<dbReference type="KEGG" id="nga:Ngar_c28020"/>
<reference evidence="5 6" key="1">
    <citation type="journal article" date="2012" name="Environ. Microbiol.">
        <title>The genome of the ammonia-oxidizing Candidatus Nitrososphaera gargensis: insights into metabolic versatility and environmental adaptations.</title>
        <authorList>
            <person name="Spang A."/>
            <person name="Poehlein A."/>
            <person name="Offre P."/>
            <person name="Zumbragel S."/>
            <person name="Haider S."/>
            <person name="Rychlik N."/>
            <person name="Nowka B."/>
            <person name="Schmeisser C."/>
            <person name="Lebedeva E.V."/>
            <person name="Rattei T."/>
            <person name="Bohm C."/>
            <person name="Schmid M."/>
            <person name="Galushko A."/>
            <person name="Hatzenpichler R."/>
            <person name="Weinmaier T."/>
            <person name="Daniel R."/>
            <person name="Schleper C."/>
            <person name="Spieck E."/>
            <person name="Streit W."/>
            <person name="Wagner M."/>
        </authorList>
    </citation>
    <scope>NUCLEOTIDE SEQUENCE [LARGE SCALE GENOMIC DNA]</scope>
    <source>
        <strain evidence="6">Ga9.2</strain>
    </source>
</reference>
<dbReference type="GO" id="GO:0015074">
    <property type="term" value="P:DNA integration"/>
    <property type="evidence" value="ECO:0007669"/>
    <property type="project" value="InterPro"/>
</dbReference>
<dbReference type="InterPro" id="IPR013762">
    <property type="entry name" value="Integrase-like_cat_sf"/>
</dbReference>
<evidence type="ECO:0000313" key="6">
    <source>
        <dbReference type="Proteomes" id="UP000008037"/>
    </source>
</evidence>
<dbReference type="OrthoDB" id="3343at2157"/>
<feature type="coiled-coil region" evidence="3">
    <location>
        <begin position="398"/>
        <end position="432"/>
    </location>
</feature>
<sequence>MPITLATLQSKIQSEVQSRINARLVKEYDAFHELNRISESRRKNNLKGIIYYSKWLASKYPSMTLYKVNNRELHILPFLNQYRKTAKQDPEEKWVTTWNDYRSRLIHFFRWLHNTKMKGKASDEVPIEDWETPDFVRIKKQKTKRKNTYSVSETWERDEILTILPYEIKMRNKAIIATLWDLDGRNHEAAKMKNKNVRYLEKCALAEVPFQTKTGGGPAVLRMAFSYLLKWKLEHPFRNDPEAPLFCNTRSDHLGEPLDPDYIWRITDNLKKRIKKLVETGAIKDEKEREKLEFLLRTKKWNPYCFRTSAIREDATYLSHFALTQKVRWVPNTRQASKYMAQTLSKDVVNTILAHDGIVVQESKPRAVISNCPRCQEVNPLEYDICSRCSYPLTERGFQQIKEEEDSMKKQLEEMQKRQQKIEAELNSMHHITRFASLVSASPDGMTIDELMMALKSSELEKVASDMKRDMDMTITKMAGGKVKVQFAYQAAKVKR</sequence>
<organism evidence="5 6">
    <name type="scientific">Nitrososphaera gargensis (strain Ga9.2)</name>
    <dbReference type="NCBI Taxonomy" id="1237085"/>
    <lineage>
        <taxon>Archaea</taxon>
        <taxon>Nitrososphaerota</taxon>
        <taxon>Nitrososphaeria</taxon>
        <taxon>Nitrososphaerales</taxon>
        <taxon>Nitrososphaeraceae</taxon>
        <taxon>Nitrososphaera</taxon>
    </lineage>
</organism>
<dbReference type="InterPro" id="IPR011010">
    <property type="entry name" value="DNA_brk_join_enz"/>
</dbReference>
<accession>K0IKF3</accession>
<dbReference type="GeneID" id="13794821"/>
<keyword evidence="6" id="KW-1185">Reference proteome</keyword>
<dbReference type="BioCyc" id="CNIT1237085:G1324-2802-MONOMER"/>
<feature type="domain" description="Core-binding (CB)" evidence="4">
    <location>
        <begin position="19"/>
        <end position="113"/>
    </location>
</feature>
<proteinExistence type="predicted"/>